<evidence type="ECO:0000256" key="6">
    <source>
        <dbReference type="SAM" id="Phobius"/>
    </source>
</evidence>
<dbReference type="EMBL" id="PQWO01000010">
    <property type="protein sequence ID" value="PZD72397.1"/>
    <property type="molecule type" value="Genomic_DNA"/>
</dbReference>
<keyword evidence="8" id="KW-1185">Reference proteome</keyword>
<dbReference type="RefSeq" id="WP_110987000.1">
    <property type="nucleotide sequence ID" value="NZ_CAWNWM010000010.1"/>
</dbReference>
<dbReference type="PANTHER" id="PTHR35791:SF1">
    <property type="entry name" value="UPF0754 MEMBRANE PROTEIN YHEB"/>
    <property type="match status" value="1"/>
</dbReference>
<dbReference type="GO" id="GO:0012505">
    <property type="term" value="C:endomembrane system"/>
    <property type="evidence" value="ECO:0007669"/>
    <property type="project" value="UniProtKB-SubCell"/>
</dbReference>
<evidence type="ECO:0000313" key="8">
    <source>
        <dbReference type="Proteomes" id="UP000248857"/>
    </source>
</evidence>
<evidence type="ECO:0000256" key="4">
    <source>
        <dbReference type="ARBA" id="ARBA00022989"/>
    </source>
</evidence>
<keyword evidence="4 6" id="KW-1133">Transmembrane helix</keyword>
<evidence type="ECO:0000256" key="1">
    <source>
        <dbReference type="ARBA" id="ARBA00004308"/>
    </source>
</evidence>
<reference evidence="7 8" key="1">
    <citation type="journal article" date="2018" name="Sci. Rep.">
        <title>A novel species of the marine cyanobacterium Acaryochloris with a unique pigment content and lifestyle.</title>
        <authorList>
            <person name="Partensky F."/>
            <person name="Six C."/>
            <person name="Ratin M."/>
            <person name="Garczarek L."/>
            <person name="Vaulot D."/>
            <person name="Probert I."/>
            <person name="Calteau A."/>
            <person name="Gourvil P."/>
            <person name="Marie D."/>
            <person name="Grebert T."/>
            <person name="Bouchier C."/>
            <person name="Le Panse S."/>
            <person name="Gachenot M."/>
            <person name="Rodriguez F."/>
            <person name="Garrido J.L."/>
        </authorList>
    </citation>
    <scope>NUCLEOTIDE SEQUENCE [LARGE SCALE GENOMIC DNA]</scope>
    <source>
        <strain evidence="7 8">RCC1774</strain>
    </source>
</reference>
<protein>
    <submittedName>
        <fullName evidence="7">Uncharacterized protein</fullName>
    </submittedName>
</protein>
<dbReference type="PANTHER" id="PTHR35791">
    <property type="entry name" value="UPF0754 MEMBRANE PROTEIN YHEB"/>
    <property type="match status" value="1"/>
</dbReference>
<accession>A0A2W1JV70</accession>
<dbReference type="InterPro" id="IPR016991">
    <property type="entry name" value="UCP032178"/>
</dbReference>
<evidence type="ECO:0000256" key="5">
    <source>
        <dbReference type="ARBA" id="ARBA00023136"/>
    </source>
</evidence>
<dbReference type="InterPro" id="IPR007383">
    <property type="entry name" value="DUF445"/>
</dbReference>
<evidence type="ECO:0000256" key="2">
    <source>
        <dbReference type="ARBA" id="ARBA00008053"/>
    </source>
</evidence>
<comment type="caution">
    <text evidence="7">The sequence shown here is derived from an EMBL/GenBank/DDBJ whole genome shotgun (WGS) entry which is preliminary data.</text>
</comment>
<feature type="transmembrane region" description="Helical" evidence="6">
    <location>
        <begin position="386"/>
        <end position="408"/>
    </location>
</feature>
<proteinExistence type="inferred from homology"/>
<dbReference type="Pfam" id="PF04286">
    <property type="entry name" value="DUF445"/>
    <property type="match status" value="1"/>
</dbReference>
<keyword evidence="3 6" id="KW-0812">Transmembrane</keyword>
<comment type="similarity">
    <text evidence="2">Belongs to the UPF0754 family.</text>
</comment>
<gene>
    <name evidence="7" type="ORF">C1752_03589</name>
</gene>
<keyword evidence="5 6" id="KW-0472">Membrane</keyword>
<comment type="subcellular location">
    <subcellularLocation>
        <location evidence="1">Endomembrane system</location>
    </subcellularLocation>
</comment>
<name>A0A2W1JV70_9CYAN</name>
<dbReference type="Proteomes" id="UP000248857">
    <property type="component" value="Unassembled WGS sequence"/>
</dbReference>
<dbReference type="OrthoDB" id="9787430at2"/>
<dbReference type="PIRSF" id="PIRSF032178">
    <property type="entry name" value="UCP032178"/>
    <property type="match status" value="1"/>
</dbReference>
<sequence>MNWSTLWVIALPPVAGGVIGYFTNDLAIKMLFRPYRAIKLGGRALPFTPGLIPRNQDRLAQKVSDAIMTSLLTPEELQAIAQRLLQTERIQSIILWLLRLALDQVKADKKEKTAAILSLILHDFASQSLPRLVAQLAEQDDFLEAQLNQIFDQIVLDLQLNEAQARQLADWVLDDVFPVKTLRLILTDFLTDRNIATLDASFRERTRGTYWLVANAVGAESALVRFRTFLIEEPRAATLVLKDLIVSLGMRQGLTEWFSGFSLQTLPNKTVKELRRAFRESVRSYTQTRGEPVLQRLTQSFDWDETAKVLVQRLSVSEAVADSLDTISQELALILERYLEGDLEQLVAKALPILNLDQVIIDRVNQTPPEDLETAIQGIVKTELQAIVTLGGVLGVLIGLLQSVLLVFR</sequence>
<evidence type="ECO:0000256" key="3">
    <source>
        <dbReference type="ARBA" id="ARBA00022692"/>
    </source>
</evidence>
<dbReference type="AlphaFoldDB" id="A0A2W1JV70"/>
<organism evidence="7 8">
    <name type="scientific">Acaryochloris thomasi RCC1774</name>
    <dbReference type="NCBI Taxonomy" id="1764569"/>
    <lineage>
        <taxon>Bacteria</taxon>
        <taxon>Bacillati</taxon>
        <taxon>Cyanobacteriota</taxon>
        <taxon>Cyanophyceae</taxon>
        <taxon>Acaryochloridales</taxon>
        <taxon>Acaryochloridaceae</taxon>
        <taxon>Acaryochloris</taxon>
        <taxon>Acaryochloris thomasi</taxon>
    </lineage>
</organism>
<evidence type="ECO:0000313" key="7">
    <source>
        <dbReference type="EMBL" id="PZD72397.1"/>
    </source>
</evidence>